<evidence type="ECO:0000256" key="1">
    <source>
        <dbReference type="SAM" id="MobiDB-lite"/>
    </source>
</evidence>
<keyword evidence="2" id="KW-0812">Transmembrane</keyword>
<feature type="region of interest" description="Disordered" evidence="1">
    <location>
        <begin position="225"/>
        <end position="269"/>
    </location>
</feature>
<sequence length="269" mass="28266">MGYPPSGQAPGYRRPPPGYPPAQPLRRGAGRVVAGVLVAGFGLLSTLVGGGLIAQAISNANQEITNKEFVRNLWRNLPVETIFPATIGLRDPDHPGQSGDRGWTRAAVSSDTSCGEALTGGLAREARERGCQAAIRATYVDDTGGTAATVVIVAFGAPDADDDLDVILQDAQQEERDFGIRALPVSGARWRDNARAGSGGHSVWHPSATLFVAVTSGPADGRLAGRLPEPWGRSVTDQRADRSPWGETAKGMAKSTAAHLAAEIEKVRE</sequence>
<dbReference type="Proteomes" id="UP000605361">
    <property type="component" value="Unassembled WGS sequence"/>
</dbReference>
<feature type="transmembrane region" description="Helical" evidence="2">
    <location>
        <begin position="32"/>
        <end position="57"/>
    </location>
</feature>
<keyword evidence="2" id="KW-0472">Membrane</keyword>
<gene>
    <name evidence="3" type="ORF">ITP53_22980</name>
</gene>
<accession>A0A931AG22</accession>
<name>A0A931AG22_9ACTN</name>
<keyword evidence="2" id="KW-1133">Transmembrane helix</keyword>
<feature type="compositionally biased region" description="Pro residues" evidence="1">
    <location>
        <begin position="13"/>
        <end position="23"/>
    </location>
</feature>
<dbReference type="AlphaFoldDB" id="A0A931AG22"/>
<comment type="caution">
    <text evidence="3">The sequence shown here is derived from an EMBL/GenBank/DDBJ whole genome shotgun (WGS) entry which is preliminary data.</text>
</comment>
<evidence type="ECO:0000256" key="2">
    <source>
        <dbReference type="SAM" id="Phobius"/>
    </source>
</evidence>
<evidence type="ECO:0000313" key="4">
    <source>
        <dbReference type="Proteomes" id="UP000605361"/>
    </source>
</evidence>
<keyword evidence="4" id="KW-1185">Reference proteome</keyword>
<evidence type="ECO:0000313" key="3">
    <source>
        <dbReference type="EMBL" id="MBF8188537.1"/>
    </source>
</evidence>
<proteinExistence type="predicted"/>
<dbReference type="RefSeq" id="WP_195897482.1">
    <property type="nucleotide sequence ID" value="NZ_JADOGI010000068.1"/>
</dbReference>
<feature type="region of interest" description="Disordered" evidence="1">
    <location>
        <begin position="1"/>
        <end position="24"/>
    </location>
</feature>
<dbReference type="EMBL" id="JADOGI010000068">
    <property type="protein sequence ID" value="MBF8188537.1"/>
    <property type="molecule type" value="Genomic_DNA"/>
</dbReference>
<reference evidence="3" key="1">
    <citation type="submission" date="2020-11" db="EMBL/GenBank/DDBJ databases">
        <title>Whole-genome analyses of Nonomuraea sp. K274.</title>
        <authorList>
            <person name="Veyisoglu A."/>
        </authorList>
    </citation>
    <scope>NUCLEOTIDE SEQUENCE</scope>
    <source>
        <strain evidence="3">K274</strain>
    </source>
</reference>
<organism evidence="3 4">
    <name type="scientific">Nonomuraea cypriaca</name>
    <dbReference type="NCBI Taxonomy" id="1187855"/>
    <lineage>
        <taxon>Bacteria</taxon>
        <taxon>Bacillati</taxon>
        <taxon>Actinomycetota</taxon>
        <taxon>Actinomycetes</taxon>
        <taxon>Streptosporangiales</taxon>
        <taxon>Streptosporangiaceae</taxon>
        <taxon>Nonomuraea</taxon>
    </lineage>
</organism>
<protein>
    <submittedName>
        <fullName evidence="3">Uncharacterized protein</fullName>
    </submittedName>
</protein>